<sequence length="177" mass="19073">MIAFFLASFALLTALLTLARLHLGIANEDGSHDPAAPFVIRDPTLAQAIYGRLSVAAPRAYYTFSVPAMIGVRAMLLIPEKEHQSGFRAHMVLSGPGFPTDGLAPDMHLSPLTIAGRAYRLVQSYVPPLPSAGVYRIEVRHEAGSGVYCLCVGARESGHADAAMRARIERMLDGESR</sequence>
<reference evidence="1 2" key="1">
    <citation type="submission" date="2007-08" db="EMBL/GenBank/DDBJ databases">
        <title>Complete sequence of Roseiflexus castenholzii DSM 13941.</title>
        <authorList>
            <consortium name="US DOE Joint Genome Institute"/>
            <person name="Copeland A."/>
            <person name="Lucas S."/>
            <person name="Lapidus A."/>
            <person name="Barry K."/>
            <person name="Glavina del Rio T."/>
            <person name="Dalin E."/>
            <person name="Tice H."/>
            <person name="Pitluck S."/>
            <person name="Thompson L.S."/>
            <person name="Brettin T."/>
            <person name="Bruce D."/>
            <person name="Detter J.C."/>
            <person name="Han C."/>
            <person name="Tapia R."/>
            <person name="Schmutz J."/>
            <person name="Larimer F."/>
            <person name="Land M."/>
            <person name="Hauser L."/>
            <person name="Kyrpides N."/>
            <person name="Mikhailova N."/>
            <person name="Bryant D.A."/>
            <person name="Hanada S."/>
            <person name="Tsukatani Y."/>
            <person name="Richardson P."/>
        </authorList>
    </citation>
    <scope>NUCLEOTIDE SEQUENCE [LARGE SCALE GENOMIC DNA]</scope>
    <source>
        <strain evidence="2">DSM 13941 / HLO8</strain>
    </source>
</reference>
<proteinExistence type="predicted"/>
<dbReference type="AlphaFoldDB" id="A7NS42"/>
<name>A7NS42_ROSCS</name>
<dbReference type="HOGENOM" id="CLU_1516790_0_0_0"/>
<dbReference type="STRING" id="383372.Rcas_4364"/>
<organism evidence="1 2">
    <name type="scientific">Roseiflexus castenholzii (strain DSM 13941 / HLO8)</name>
    <dbReference type="NCBI Taxonomy" id="383372"/>
    <lineage>
        <taxon>Bacteria</taxon>
        <taxon>Bacillati</taxon>
        <taxon>Chloroflexota</taxon>
        <taxon>Chloroflexia</taxon>
        <taxon>Chloroflexales</taxon>
        <taxon>Roseiflexineae</taxon>
        <taxon>Roseiflexaceae</taxon>
        <taxon>Roseiflexus</taxon>
    </lineage>
</organism>
<protein>
    <submittedName>
        <fullName evidence="1">Uncharacterized protein</fullName>
    </submittedName>
</protein>
<accession>A7NS42</accession>
<evidence type="ECO:0000313" key="2">
    <source>
        <dbReference type="Proteomes" id="UP000000263"/>
    </source>
</evidence>
<evidence type="ECO:0000313" key="1">
    <source>
        <dbReference type="EMBL" id="ABU60388.1"/>
    </source>
</evidence>
<dbReference type="Proteomes" id="UP000000263">
    <property type="component" value="Chromosome"/>
</dbReference>
<keyword evidence="2" id="KW-1185">Reference proteome</keyword>
<dbReference type="EMBL" id="CP000804">
    <property type="protein sequence ID" value="ABU60388.1"/>
    <property type="molecule type" value="Genomic_DNA"/>
</dbReference>
<dbReference type="KEGG" id="rca:Rcas_4364"/>
<gene>
    <name evidence="1" type="ordered locus">Rcas_4364</name>
</gene>
<dbReference type="RefSeq" id="WP_012122809.1">
    <property type="nucleotide sequence ID" value="NC_009767.1"/>
</dbReference>